<accession>A0A563UC03</accession>
<dbReference type="OrthoDB" id="645785at2"/>
<keyword evidence="2" id="KW-1185">Reference proteome</keyword>
<gene>
    <name evidence="1" type="ORF">FPZ43_11625</name>
</gene>
<name>A0A563UC03_9SPHI</name>
<protein>
    <submittedName>
        <fullName evidence="1">Uncharacterized protein</fullName>
    </submittedName>
</protein>
<dbReference type="AlphaFoldDB" id="A0A563UC03"/>
<evidence type="ECO:0000313" key="2">
    <source>
        <dbReference type="Proteomes" id="UP000320042"/>
    </source>
</evidence>
<dbReference type="RefSeq" id="WP_146382094.1">
    <property type="nucleotide sequence ID" value="NZ_VOEJ01000005.1"/>
</dbReference>
<comment type="caution">
    <text evidence="1">The sequence shown here is derived from an EMBL/GenBank/DDBJ whole genome shotgun (WGS) entry which is preliminary data.</text>
</comment>
<dbReference type="EMBL" id="VOEJ01000005">
    <property type="protein sequence ID" value="TWR28908.1"/>
    <property type="molecule type" value="Genomic_DNA"/>
</dbReference>
<organism evidence="1 2">
    <name type="scientific">Mucilaginibacter pallidiroseus</name>
    <dbReference type="NCBI Taxonomy" id="2599295"/>
    <lineage>
        <taxon>Bacteria</taxon>
        <taxon>Pseudomonadati</taxon>
        <taxon>Bacteroidota</taxon>
        <taxon>Sphingobacteriia</taxon>
        <taxon>Sphingobacteriales</taxon>
        <taxon>Sphingobacteriaceae</taxon>
        <taxon>Mucilaginibacter</taxon>
    </lineage>
</organism>
<reference evidence="1 2" key="1">
    <citation type="submission" date="2019-07" db="EMBL/GenBank/DDBJ databases">
        <authorList>
            <person name="Kim J."/>
        </authorList>
    </citation>
    <scope>NUCLEOTIDE SEQUENCE [LARGE SCALE GENOMIC DNA]</scope>
    <source>
        <strain evidence="2">dk17</strain>
    </source>
</reference>
<sequence>MLVLKGAKRPLVAIPPVILASMKKRAKNATLMVIEQSQTNGYNRILFKIQASGFYDSPKPESQLYYVIQGRSALFINFVAVKQPMLSPLFLEKWAVIFKKSKITIQ</sequence>
<dbReference type="Proteomes" id="UP000320042">
    <property type="component" value="Unassembled WGS sequence"/>
</dbReference>
<proteinExistence type="predicted"/>
<evidence type="ECO:0000313" key="1">
    <source>
        <dbReference type="EMBL" id="TWR28908.1"/>
    </source>
</evidence>